<proteinExistence type="predicted"/>
<feature type="compositionally biased region" description="Basic and acidic residues" evidence="1">
    <location>
        <begin position="52"/>
        <end position="69"/>
    </location>
</feature>
<dbReference type="OrthoDB" id="6268706at2759"/>
<keyword evidence="3" id="KW-1185">Reference proteome</keyword>
<comment type="caution">
    <text evidence="2">The sequence shown here is derived from an EMBL/GenBank/DDBJ whole genome shotgun (WGS) entry which is preliminary data.</text>
</comment>
<dbReference type="eggNOG" id="ENOG502T8GI">
    <property type="taxonomic scope" value="Eukaryota"/>
</dbReference>
<dbReference type="AlphaFoldDB" id="K0SF97"/>
<organism evidence="2 3">
    <name type="scientific">Thalassiosira oceanica</name>
    <name type="common">Marine diatom</name>
    <dbReference type="NCBI Taxonomy" id="159749"/>
    <lineage>
        <taxon>Eukaryota</taxon>
        <taxon>Sar</taxon>
        <taxon>Stramenopiles</taxon>
        <taxon>Ochrophyta</taxon>
        <taxon>Bacillariophyta</taxon>
        <taxon>Coscinodiscophyceae</taxon>
        <taxon>Thalassiosirophycidae</taxon>
        <taxon>Thalassiosirales</taxon>
        <taxon>Thalassiosiraceae</taxon>
        <taxon>Thalassiosira</taxon>
    </lineage>
</organism>
<sequence>MIDLDSRQISAPIGVMRPPEADRSRTSGPGLRPCPMRGRTRLAGPLGPRVGGKTEHADDSRSRETGGDRTPRWLSAGLYMLELDARKTYRRKILNIWLNSVSDDLDMITDWWFFLRQYEMYGLAWSDGTYSSLDDDRLTLFLLVFCGLGTVSYLLELFQTVRRPDNPFKWLALFTILFEDVPQIVLTLLITKRFEGEQTPLSAFNIATSVYSVLIKVSGPIFLNSCYCCTYEGSGVSSRDVEFSGGDYHEA</sequence>
<gene>
    <name evidence="2" type="ORF">THAOC_14460</name>
</gene>
<evidence type="ECO:0000313" key="2">
    <source>
        <dbReference type="EMBL" id="EJK64773.1"/>
    </source>
</evidence>
<name>K0SF97_THAOC</name>
<accession>K0SF97</accession>
<protein>
    <submittedName>
        <fullName evidence="2">Uncharacterized protein</fullName>
    </submittedName>
</protein>
<dbReference type="EMBL" id="AGNL01016887">
    <property type="protein sequence ID" value="EJK64773.1"/>
    <property type="molecule type" value="Genomic_DNA"/>
</dbReference>
<evidence type="ECO:0000313" key="3">
    <source>
        <dbReference type="Proteomes" id="UP000266841"/>
    </source>
</evidence>
<reference evidence="2 3" key="1">
    <citation type="journal article" date="2012" name="Genome Biol.">
        <title>Genome and low-iron response of an oceanic diatom adapted to chronic iron limitation.</title>
        <authorList>
            <person name="Lommer M."/>
            <person name="Specht M."/>
            <person name="Roy A.S."/>
            <person name="Kraemer L."/>
            <person name="Andreson R."/>
            <person name="Gutowska M.A."/>
            <person name="Wolf J."/>
            <person name="Bergner S.V."/>
            <person name="Schilhabel M.B."/>
            <person name="Klostermeier U.C."/>
            <person name="Beiko R.G."/>
            <person name="Rosenstiel P."/>
            <person name="Hippler M."/>
            <person name="Laroche J."/>
        </authorList>
    </citation>
    <scope>NUCLEOTIDE SEQUENCE [LARGE SCALE GENOMIC DNA]</scope>
    <source>
        <strain evidence="2 3">CCMP1005</strain>
    </source>
</reference>
<feature type="region of interest" description="Disordered" evidence="1">
    <location>
        <begin position="1"/>
        <end position="69"/>
    </location>
</feature>
<dbReference type="Proteomes" id="UP000266841">
    <property type="component" value="Unassembled WGS sequence"/>
</dbReference>
<evidence type="ECO:0000256" key="1">
    <source>
        <dbReference type="SAM" id="MobiDB-lite"/>
    </source>
</evidence>